<keyword evidence="6 9" id="KW-1133">Transmembrane helix</keyword>
<dbReference type="InterPro" id="IPR024791">
    <property type="entry name" value="Cyt_c/ubiquinol_Oxase_su3"/>
</dbReference>
<sequence length="257" mass="29961">MKSNFYMVGRTHYPWWISSQVASLATSLVIYLKYGLLFGVFFSLFVLVLTVYVWTKNVVLEGMSGYHSYQLMESFKFSFLLFIFSEVMFFASIFWAFFDAALSPSVEVGEEWSPLGINPVNPYGIPLFNTVVLLSSGATLTWSHNTLLSNEKSSSKISLFLTLILAFMFESAQYVEFKEATFSMSDGVYGSIFYFGTGFHGLHVIFGHLFLTYNFFRLAWGHFSRFQHLSFEFAIVYWHFVDVVWIFLYTFMYWWSF</sequence>
<proteinExistence type="inferred from homology"/>
<comment type="similarity">
    <text evidence="2 8">Belongs to the cytochrome c oxidase subunit 3 family.</text>
</comment>
<dbReference type="SUPFAM" id="SSF81452">
    <property type="entry name" value="Cytochrome c oxidase subunit III-like"/>
    <property type="match status" value="1"/>
</dbReference>
<evidence type="ECO:0000256" key="1">
    <source>
        <dbReference type="ARBA" id="ARBA00004141"/>
    </source>
</evidence>
<dbReference type="PANTHER" id="PTHR11403:SF7">
    <property type="entry name" value="CYTOCHROME C OXIDASE SUBUNIT 3"/>
    <property type="match status" value="1"/>
</dbReference>
<dbReference type="AlphaFoldDB" id="A0A6M4B2F1"/>
<protein>
    <recommendedName>
        <fullName evidence="3 8">Cytochrome c oxidase subunit 3</fullName>
    </recommendedName>
</protein>
<dbReference type="GO" id="GO:0004129">
    <property type="term" value="F:cytochrome-c oxidase activity"/>
    <property type="evidence" value="ECO:0007669"/>
    <property type="project" value="InterPro"/>
</dbReference>
<comment type="function">
    <text evidence="8">Component of the cytochrome c oxidase, the last enzyme in the mitochondrial electron transport chain which drives oxidative phosphorylation. The respiratory chain contains 3 multisubunit complexes succinate dehydrogenase (complex II, CII), ubiquinol-cytochrome c oxidoreductase (cytochrome b-c1 complex, complex III, CIII) and cytochrome c oxidase (complex IV, CIV), that cooperate to transfer electrons derived from NADH and succinate to molecular oxygen, creating an electrochemical gradient over the inner membrane that drives transmembrane transport and the ATP synthase. Cytochrome c oxidase is the component of the respiratory chain that catalyzes the reduction of oxygen to water. Electrons originating from reduced cytochrome c in the intermembrane space (IMS) are transferred via the dinuclear copper A center (CU(A)) of subunit 2 and heme A of subunit 1 to the active site in subunit 1, a binuclear center (BNC) formed by heme A3 and copper B (CU(B)). The BNC reduces molecular oxygen to 2 water molecules using 4 electrons from cytochrome c in the IMS and 4 protons from the mitochondrial matrix.</text>
</comment>
<feature type="transmembrane region" description="Helical" evidence="9">
    <location>
        <begin position="236"/>
        <end position="255"/>
    </location>
</feature>
<organism evidence="11">
    <name type="scientific">Acrobeloides varius</name>
    <dbReference type="NCBI Taxonomy" id="2020968"/>
    <lineage>
        <taxon>Eukaryota</taxon>
        <taxon>Metazoa</taxon>
        <taxon>Ecdysozoa</taxon>
        <taxon>Nematoda</taxon>
        <taxon>Chromadorea</taxon>
        <taxon>Rhabditida</taxon>
        <taxon>Tylenchina</taxon>
        <taxon>Cephalobomorpha</taxon>
        <taxon>Cephaloboidea</taxon>
        <taxon>Cephalobidae</taxon>
        <taxon>Acrobeloides</taxon>
    </lineage>
</organism>
<dbReference type="CDD" id="cd01665">
    <property type="entry name" value="Cyt_c_Oxidase_III"/>
    <property type="match status" value="1"/>
</dbReference>
<dbReference type="InterPro" id="IPR033945">
    <property type="entry name" value="Cyt_c_oxase_su3_dom"/>
</dbReference>
<feature type="transmembrane region" description="Helical" evidence="9">
    <location>
        <begin position="36"/>
        <end position="54"/>
    </location>
</feature>
<feature type="transmembrane region" description="Helical" evidence="9">
    <location>
        <begin position="154"/>
        <end position="172"/>
    </location>
</feature>
<evidence type="ECO:0000256" key="6">
    <source>
        <dbReference type="ARBA" id="ARBA00022989"/>
    </source>
</evidence>
<gene>
    <name evidence="11" type="primary">COX3</name>
</gene>
<keyword evidence="8 11" id="KW-0496">Mitochondrion</keyword>
<evidence type="ECO:0000256" key="9">
    <source>
        <dbReference type="SAM" id="Phobius"/>
    </source>
</evidence>
<dbReference type="InterPro" id="IPR035973">
    <property type="entry name" value="Cyt_c_oxidase_su3-like_sf"/>
</dbReference>
<evidence type="ECO:0000256" key="7">
    <source>
        <dbReference type="ARBA" id="ARBA00023136"/>
    </source>
</evidence>
<comment type="subcellular location">
    <subcellularLocation>
        <location evidence="1">Membrane</location>
        <topology evidence="1">Multi-pass membrane protein</topology>
    </subcellularLocation>
</comment>
<evidence type="ECO:0000256" key="3">
    <source>
        <dbReference type="ARBA" id="ARBA00015944"/>
    </source>
</evidence>
<feature type="transmembrane region" description="Helical" evidence="9">
    <location>
        <begin position="192"/>
        <end position="216"/>
    </location>
</feature>
<dbReference type="EMBL" id="MK559448">
    <property type="protein sequence ID" value="QJQ35671.1"/>
    <property type="molecule type" value="Genomic_DNA"/>
</dbReference>
<name>A0A6M4B2F1_9BILA</name>
<keyword evidence="7 9" id="KW-0472">Membrane</keyword>
<geneLocation type="mitochondrion" evidence="11"/>
<evidence type="ECO:0000256" key="2">
    <source>
        <dbReference type="ARBA" id="ARBA00010581"/>
    </source>
</evidence>
<dbReference type="GO" id="GO:0006123">
    <property type="term" value="P:mitochondrial electron transport, cytochrome c to oxygen"/>
    <property type="evidence" value="ECO:0007669"/>
    <property type="project" value="TreeGrafter"/>
</dbReference>
<dbReference type="GO" id="GO:0005739">
    <property type="term" value="C:mitochondrion"/>
    <property type="evidence" value="ECO:0007669"/>
    <property type="project" value="TreeGrafter"/>
</dbReference>
<dbReference type="InterPro" id="IPR013833">
    <property type="entry name" value="Cyt_c_oxidase_su3_a-hlx"/>
</dbReference>
<feature type="transmembrane region" description="Helical" evidence="9">
    <location>
        <begin position="12"/>
        <end position="30"/>
    </location>
</feature>
<feature type="domain" description="Heme-copper oxidase subunit III family profile" evidence="10">
    <location>
        <begin position="1"/>
        <end position="257"/>
    </location>
</feature>
<dbReference type="Gene3D" id="1.20.120.80">
    <property type="entry name" value="Cytochrome c oxidase, subunit III, four-helix bundle"/>
    <property type="match status" value="1"/>
</dbReference>
<accession>A0A6M4B2F1</accession>
<dbReference type="Pfam" id="PF00510">
    <property type="entry name" value="COX3"/>
    <property type="match status" value="1"/>
</dbReference>
<evidence type="ECO:0000256" key="8">
    <source>
        <dbReference type="RuleBase" id="RU003375"/>
    </source>
</evidence>
<evidence type="ECO:0000259" key="10">
    <source>
        <dbReference type="PROSITE" id="PS50253"/>
    </source>
</evidence>
<keyword evidence="4 8" id="KW-0812">Transmembrane</keyword>
<dbReference type="GO" id="GO:0016020">
    <property type="term" value="C:membrane"/>
    <property type="evidence" value="ECO:0007669"/>
    <property type="project" value="UniProtKB-SubCell"/>
</dbReference>
<feature type="transmembrane region" description="Helical" evidence="9">
    <location>
        <begin position="123"/>
        <end position="142"/>
    </location>
</feature>
<evidence type="ECO:0000313" key="11">
    <source>
        <dbReference type="EMBL" id="QJQ35671.1"/>
    </source>
</evidence>
<dbReference type="InterPro" id="IPR000298">
    <property type="entry name" value="Cyt_c_oxidase-like_su3"/>
</dbReference>
<dbReference type="PROSITE" id="PS50253">
    <property type="entry name" value="COX3"/>
    <property type="match status" value="1"/>
</dbReference>
<reference evidence="11" key="1">
    <citation type="submission" date="2019-02" db="EMBL/GenBank/DDBJ databases">
        <title>The mitochondrial genomes of Acrobeloides varius (Cephalobomorpha) and its phylogenetic implications within Tylenchina (Nematoda).</title>
        <authorList>
            <person name="Kim T."/>
            <person name="Kim J."/>
            <person name="Lee Y."/>
            <person name="Park J.-K."/>
        </authorList>
    </citation>
    <scope>NUCLEOTIDE SEQUENCE</scope>
</reference>
<feature type="transmembrane region" description="Helical" evidence="9">
    <location>
        <begin position="75"/>
        <end position="98"/>
    </location>
</feature>
<evidence type="ECO:0000256" key="4">
    <source>
        <dbReference type="ARBA" id="ARBA00022692"/>
    </source>
</evidence>
<evidence type="ECO:0000256" key="5">
    <source>
        <dbReference type="ARBA" id="ARBA00022967"/>
    </source>
</evidence>
<dbReference type="PANTHER" id="PTHR11403">
    <property type="entry name" value="CYTOCHROME C OXIDASE SUBUNIT III"/>
    <property type="match status" value="1"/>
</dbReference>
<keyword evidence="5" id="KW-1278">Translocase</keyword>